<dbReference type="GO" id="GO:0016787">
    <property type="term" value="F:hydrolase activity"/>
    <property type="evidence" value="ECO:0007669"/>
    <property type="project" value="UniProtKB-KW"/>
</dbReference>
<evidence type="ECO:0000256" key="4">
    <source>
        <dbReference type="ARBA" id="ARBA00022759"/>
    </source>
</evidence>
<dbReference type="Gene3D" id="3.30.70.270">
    <property type="match status" value="2"/>
</dbReference>
<keyword evidence="2" id="KW-0548">Nucleotidyltransferase</keyword>
<sequence>MPFGLTNTPSTFMRLMNHPSLDDHIDHLRNLLAVLRKEQLYVNLTKCTFCTNKFVFLGFVVSSQGVEVDEDKIKAVHEWATPQNVSQVRNFLGLAGFYHSFVKDFSTIVAPINEIDNKRSTIQMGGITRKGIGGVLVREGRLISYFSEKLSGPALNYSVYDKELYALARALELANITYGLKIL</sequence>
<keyword evidence="6" id="KW-0695">RNA-directed DNA polymerase</keyword>
<dbReference type="GO" id="GO:0004519">
    <property type="term" value="F:endonuclease activity"/>
    <property type="evidence" value="ECO:0007669"/>
    <property type="project" value="UniProtKB-KW"/>
</dbReference>
<dbReference type="RefSeq" id="XP_039117984.1">
    <property type="nucleotide sequence ID" value="XM_039262050.1"/>
</dbReference>
<name>A0AB40AT48_DIOCR</name>
<dbReference type="InterPro" id="IPR043502">
    <property type="entry name" value="DNA/RNA_pol_sf"/>
</dbReference>
<evidence type="ECO:0000313" key="8">
    <source>
        <dbReference type="Proteomes" id="UP001515500"/>
    </source>
</evidence>
<evidence type="ECO:0000313" key="9">
    <source>
        <dbReference type="RefSeq" id="XP_039117984.1"/>
    </source>
</evidence>
<evidence type="ECO:0000259" key="7">
    <source>
        <dbReference type="Pfam" id="PF17917"/>
    </source>
</evidence>
<organism evidence="8 9">
    <name type="scientific">Dioscorea cayennensis subsp. rotundata</name>
    <name type="common">White Guinea yam</name>
    <name type="synonym">Dioscorea rotundata</name>
    <dbReference type="NCBI Taxonomy" id="55577"/>
    <lineage>
        <taxon>Eukaryota</taxon>
        <taxon>Viridiplantae</taxon>
        <taxon>Streptophyta</taxon>
        <taxon>Embryophyta</taxon>
        <taxon>Tracheophyta</taxon>
        <taxon>Spermatophyta</taxon>
        <taxon>Magnoliopsida</taxon>
        <taxon>Liliopsida</taxon>
        <taxon>Dioscoreales</taxon>
        <taxon>Dioscoreaceae</taxon>
        <taxon>Dioscorea</taxon>
    </lineage>
</organism>
<protein>
    <submittedName>
        <fullName evidence="9">Uncharacterized mitochondrial protein AtMg00860-like</fullName>
    </submittedName>
</protein>
<dbReference type="InterPro" id="IPR041373">
    <property type="entry name" value="RT_RNaseH"/>
</dbReference>
<keyword evidence="8" id="KW-1185">Reference proteome</keyword>
<evidence type="ECO:0000256" key="1">
    <source>
        <dbReference type="ARBA" id="ARBA00022679"/>
    </source>
</evidence>
<proteinExistence type="predicted"/>
<dbReference type="AlphaFoldDB" id="A0AB40AT48"/>
<dbReference type="GeneID" id="120253833"/>
<dbReference type="Proteomes" id="UP001515500">
    <property type="component" value="Unplaced"/>
</dbReference>
<keyword evidence="3" id="KW-0540">Nuclease</keyword>
<evidence type="ECO:0000256" key="6">
    <source>
        <dbReference type="ARBA" id="ARBA00022918"/>
    </source>
</evidence>
<keyword evidence="1" id="KW-0808">Transferase</keyword>
<gene>
    <name evidence="9" type="primary">LOC120253833</name>
</gene>
<accession>A0AB40AT48</accession>
<dbReference type="SUPFAM" id="SSF56672">
    <property type="entry name" value="DNA/RNA polymerases"/>
    <property type="match status" value="1"/>
</dbReference>
<evidence type="ECO:0000256" key="3">
    <source>
        <dbReference type="ARBA" id="ARBA00022722"/>
    </source>
</evidence>
<keyword evidence="5" id="KW-0378">Hydrolase</keyword>
<feature type="domain" description="Reverse transcriptase RNase H-like" evidence="7">
    <location>
        <begin position="130"/>
        <end position="172"/>
    </location>
</feature>
<dbReference type="PANTHER" id="PTHR37984:SF5">
    <property type="entry name" value="PROTEIN NYNRIN-LIKE"/>
    <property type="match status" value="1"/>
</dbReference>
<dbReference type="Pfam" id="PF17917">
    <property type="entry name" value="RT_RNaseH"/>
    <property type="match status" value="1"/>
</dbReference>
<dbReference type="PANTHER" id="PTHR37984">
    <property type="entry name" value="PROTEIN CBG26694"/>
    <property type="match status" value="1"/>
</dbReference>
<dbReference type="InterPro" id="IPR043128">
    <property type="entry name" value="Rev_trsase/Diguanyl_cyclase"/>
</dbReference>
<dbReference type="GO" id="GO:0003964">
    <property type="term" value="F:RNA-directed DNA polymerase activity"/>
    <property type="evidence" value="ECO:0007669"/>
    <property type="project" value="UniProtKB-KW"/>
</dbReference>
<reference evidence="9" key="1">
    <citation type="submission" date="2025-08" db="UniProtKB">
        <authorList>
            <consortium name="RefSeq"/>
        </authorList>
    </citation>
    <scope>IDENTIFICATION</scope>
</reference>
<evidence type="ECO:0000256" key="5">
    <source>
        <dbReference type="ARBA" id="ARBA00022801"/>
    </source>
</evidence>
<dbReference type="InterPro" id="IPR050951">
    <property type="entry name" value="Retrovirus_Pol_polyprotein"/>
</dbReference>
<evidence type="ECO:0000256" key="2">
    <source>
        <dbReference type="ARBA" id="ARBA00022695"/>
    </source>
</evidence>
<keyword evidence="4" id="KW-0255">Endonuclease</keyword>